<name>A0AA38GSA1_TAXCH</name>
<dbReference type="EMBL" id="JAHRHJ020000001">
    <property type="protein sequence ID" value="KAH9328122.1"/>
    <property type="molecule type" value="Genomic_DNA"/>
</dbReference>
<proteinExistence type="predicted"/>
<evidence type="ECO:0000313" key="1">
    <source>
        <dbReference type="EMBL" id="KAH9328122.1"/>
    </source>
</evidence>
<feature type="non-terminal residue" evidence="1">
    <location>
        <position position="52"/>
    </location>
</feature>
<evidence type="ECO:0000313" key="2">
    <source>
        <dbReference type="Proteomes" id="UP000824469"/>
    </source>
</evidence>
<sequence length="52" mass="5264">ASSTLNVSTLNVGFNYGSRTTSLSIRVHDSTTIRAHGSTSTGPIPTIGGGSE</sequence>
<dbReference type="Proteomes" id="UP000824469">
    <property type="component" value="Unassembled WGS sequence"/>
</dbReference>
<accession>A0AA38GSA1</accession>
<organism evidence="1 2">
    <name type="scientific">Taxus chinensis</name>
    <name type="common">Chinese yew</name>
    <name type="synonym">Taxus wallichiana var. chinensis</name>
    <dbReference type="NCBI Taxonomy" id="29808"/>
    <lineage>
        <taxon>Eukaryota</taxon>
        <taxon>Viridiplantae</taxon>
        <taxon>Streptophyta</taxon>
        <taxon>Embryophyta</taxon>
        <taxon>Tracheophyta</taxon>
        <taxon>Spermatophyta</taxon>
        <taxon>Pinopsida</taxon>
        <taxon>Pinidae</taxon>
        <taxon>Conifers II</taxon>
        <taxon>Cupressales</taxon>
        <taxon>Taxaceae</taxon>
        <taxon>Taxus</taxon>
    </lineage>
</organism>
<keyword evidence="2" id="KW-1185">Reference proteome</keyword>
<feature type="non-terminal residue" evidence="1">
    <location>
        <position position="1"/>
    </location>
</feature>
<comment type="caution">
    <text evidence="1">The sequence shown here is derived from an EMBL/GenBank/DDBJ whole genome shotgun (WGS) entry which is preliminary data.</text>
</comment>
<gene>
    <name evidence="1" type="ORF">KI387_000230</name>
</gene>
<reference evidence="1 2" key="1">
    <citation type="journal article" date="2021" name="Nat. Plants">
        <title>The Taxus genome provides insights into paclitaxel biosynthesis.</title>
        <authorList>
            <person name="Xiong X."/>
            <person name="Gou J."/>
            <person name="Liao Q."/>
            <person name="Li Y."/>
            <person name="Zhou Q."/>
            <person name="Bi G."/>
            <person name="Li C."/>
            <person name="Du R."/>
            <person name="Wang X."/>
            <person name="Sun T."/>
            <person name="Guo L."/>
            <person name="Liang H."/>
            <person name="Lu P."/>
            <person name="Wu Y."/>
            <person name="Zhang Z."/>
            <person name="Ro D.K."/>
            <person name="Shang Y."/>
            <person name="Huang S."/>
            <person name="Yan J."/>
        </authorList>
    </citation>
    <scope>NUCLEOTIDE SEQUENCE [LARGE SCALE GENOMIC DNA]</scope>
    <source>
        <strain evidence="1">Ta-2019</strain>
    </source>
</reference>
<dbReference type="AlphaFoldDB" id="A0AA38GSA1"/>
<protein>
    <submittedName>
        <fullName evidence="1">Uncharacterized protein</fullName>
    </submittedName>
</protein>